<dbReference type="PANTHER" id="PTHR30093">
    <property type="entry name" value="GENERAL SECRETION PATHWAY PROTEIN G"/>
    <property type="match status" value="1"/>
</dbReference>
<dbReference type="PANTHER" id="PTHR30093:SF44">
    <property type="entry name" value="TYPE II SECRETION SYSTEM CORE PROTEIN G"/>
    <property type="match status" value="1"/>
</dbReference>
<dbReference type="NCBIfam" id="TIGR02532">
    <property type="entry name" value="IV_pilin_GFxxxE"/>
    <property type="match status" value="1"/>
</dbReference>
<dbReference type="PROSITE" id="PS00409">
    <property type="entry name" value="PROKAR_NTER_METHYL"/>
    <property type="match status" value="1"/>
</dbReference>
<dbReference type="GO" id="GO:0016020">
    <property type="term" value="C:membrane"/>
    <property type="evidence" value="ECO:0007669"/>
    <property type="project" value="UniProtKB-SubCell"/>
</dbReference>
<comment type="subcellular location">
    <subcellularLocation>
        <location evidence="1">Membrane</location>
        <topology evidence="1">Single-pass membrane protein</topology>
    </subcellularLocation>
</comment>
<keyword evidence="4 6" id="KW-1133">Transmembrane helix</keyword>
<dbReference type="AlphaFoldDB" id="A0AB35UP06"/>
<organism evidence="7 8">
    <name type="scientific">Dielma fastidiosa</name>
    <dbReference type="NCBI Taxonomy" id="1034346"/>
    <lineage>
        <taxon>Bacteria</taxon>
        <taxon>Bacillati</taxon>
        <taxon>Bacillota</taxon>
        <taxon>Erysipelotrichia</taxon>
        <taxon>Erysipelotrichales</taxon>
        <taxon>Erysipelotrichaceae</taxon>
        <taxon>Dielma</taxon>
    </lineage>
</organism>
<dbReference type="RefSeq" id="WP_320883394.1">
    <property type="nucleotide sequence ID" value="NZ_BAABZA010000001.1"/>
</dbReference>
<gene>
    <name evidence="7" type="ORF">MQE39_06975</name>
</gene>
<name>A0AB35UP06_9FIRM</name>
<dbReference type="Proteomes" id="UP001276902">
    <property type="component" value="Unassembled WGS sequence"/>
</dbReference>
<evidence type="ECO:0000313" key="8">
    <source>
        <dbReference type="Proteomes" id="UP001276902"/>
    </source>
</evidence>
<evidence type="ECO:0000256" key="2">
    <source>
        <dbReference type="ARBA" id="ARBA00022481"/>
    </source>
</evidence>
<keyword evidence="5 6" id="KW-0472">Membrane</keyword>
<sequence>MKNLKNKKGFTLIELIVVIAILGILALFLVPQFQGYSQDAKNQVAQANARTLWTAAKAAQTKSEYDENIKDLSTLRAEAETKLGNSFTITNDNITLKSGTLEVIEVNYETNGVACKFDGKAFSGACNPSSK</sequence>
<evidence type="ECO:0000256" key="1">
    <source>
        <dbReference type="ARBA" id="ARBA00004167"/>
    </source>
</evidence>
<proteinExistence type="predicted"/>
<dbReference type="InterPro" id="IPR045584">
    <property type="entry name" value="Pilin-like"/>
</dbReference>
<reference evidence="7" key="1">
    <citation type="submission" date="2022-03" db="EMBL/GenBank/DDBJ databases">
        <title>First case of bacteraemia caused by Dielma fastidiosa in a patient hospitalised with diverticulitis.</title>
        <authorList>
            <person name="Forman-Ankjaer B."/>
            <person name="Hvid-Jensen F."/>
            <person name="Kobel C.M."/>
            <person name="Greve T."/>
        </authorList>
    </citation>
    <scope>NUCLEOTIDE SEQUENCE</scope>
    <source>
        <strain evidence="7">AUH_DF_2021</strain>
    </source>
</reference>
<evidence type="ECO:0000313" key="7">
    <source>
        <dbReference type="EMBL" id="MDY5167854.1"/>
    </source>
</evidence>
<accession>A0AB35UP06</accession>
<dbReference type="InterPro" id="IPR012902">
    <property type="entry name" value="N_methyl_site"/>
</dbReference>
<evidence type="ECO:0000256" key="3">
    <source>
        <dbReference type="ARBA" id="ARBA00022692"/>
    </source>
</evidence>
<evidence type="ECO:0000256" key="6">
    <source>
        <dbReference type="SAM" id="Phobius"/>
    </source>
</evidence>
<keyword evidence="2" id="KW-0488">Methylation</keyword>
<dbReference type="Gene3D" id="3.30.700.10">
    <property type="entry name" value="Glycoprotein, Type 4 Pilin"/>
    <property type="match status" value="1"/>
</dbReference>
<dbReference type="EMBL" id="JALDAW010000011">
    <property type="protein sequence ID" value="MDY5167854.1"/>
    <property type="molecule type" value="Genomic_DNA"/>
</dbReference>
<dbReference type="Pfam" id="PF07963">
    <property type="entry name" value="N_methyl"/>
    <property type="match status" value="1"/>
</dbReference>
<evidence type="ECO:0000256" key="4">
    <source>
        <dbReference type="ARBA" id="ARBA00022989"/>
    </source>
</evidence>
<comment type="caution">
    <text evidence="7">The sequence shown here is derived from an EMBL/GenBank/DDBJ whole genome shotgun (WGS) entry which is preliminary data.</text>
</comment>
<feature type="transmembrane region" description="Helical" evidence="6">
    <location>
        <begin position="12"/>
        <end position="33"/>
    </location>
</feature>
<keyword evidence="3 6" id="KW-0812">Transmembrane</keyword>
<evidence type="ECO:0000256" key="5">
    <source>
        <dbReference type="ARBA" id="ARBA00023136"/>
    </source>
</evidence>
<dbReference type="SUPFAM" id="SSF54523">
    <property type="entry name" value="Pili subunits"/>
    <property type="match status" value="1"/>
</dbReference>
<protein>
    <submittedName>
        <fullName evidence="7">Type II secretion system GspH family protein</fullName>
    </submittedName>
</protein>